<dbReference type="Gene3D" id="2.20.25.10">
    <property type="match status" value="1"/>
</dbReference>
<dbReference type="PANTHER" id="PTHR33797">
    <property type="entry name" value="ORGANIC HYDROPEROXIDE RESISTANCE PROTEIN-LIKE"/>
    <property type="match status" value="1"/>
</dbReference>
<dbReference type="GO" id="GO:0006979">
    <property type="term" value="P:response to oxidative stress"/>
    <property type="evidence" value="ECO:0007669"/>
    <property type="project" value="InterPro"/>
</dbReference>
<dbReference type="SUPFAM" id="SSF82784">
    <property type="entry name" value="OsmC-like"/>
    <property type="match status" value="1"/>
</dbReference>
<dbReference type="InterPro" id="IPR015946">
    <property type="entry name" value="KH_dom-like_a/b"/>
</dbReference>
<protein>
    <submittedName>
        <fullName evidence="2">General stress protein 170</fullName>
    </submittedName>
</protein>
<dbReference type="RefSeq" id="WP_107377693.1">
    <property type="nucleotide sequence ID" value="NZ_JADGMC010000005.1"/>
</dbReference>
<dbReference type="InterPro" id="IPR019953">
    <property type="entry name" value="OHR"/>
</dbReference>
<reference evidence="2" key="1">
    <citation type="journal article" date="2017" name="MSphere">
        <title>Novel beta-lactamase blaARL in Staphylococcus arlettae.</title>
        <authorList>
            <person name="Andreis S.N."/>
            <person name="Perreten V."/>
            <person name="Schwendener S."/>
        </authorList>
    </citation>
    <scope>NUCLEOTIDE SEQUENCE</scope>
    <source>
        <strain evidence="2">SAN1670</strain>
    </source>
</reference>
<dbReference type="Gene3D" id="3.30.300.20">
    <property type="match status" value="1"/>
</dbReference>
<dbReference type="EMBL" id="KY363215">
    <property type="protein sequence ID" value="APY23783.1"/>
    <property type="molecule type" value="Genomic_DNA"/>
</dbReference>
<name>A0A1W5QC50_9STAP</name>
<dbReference type="Pfam" id="PF02566">
    <property type="entry name" value="OsmC"/>
    <property type="match status" value="1"/>
</dbReference>
<organism evidence="2">
    <name type="scientific">Staphylococcus arlettae</name>
    <dbReference type="NCBI Taxonomy" id="29378"/>
    <lineage>
        <taxon>Bacteria</taxon>
        <taxon>Bacillati</taxon>
        <taxon>Bacillota</taxon>
        <taxon>Bacilli</taxon>
        <taxon>Bacillales</taxon>
        <taxon>Staphylococcaceae</taxon>
        <taxon>Staphylococcus</taxon>
    </lineage>
</organism>
<evidence type="ECO:0000256" key="1">
    <source>
        <dbReference type="ARBA" id="ARBA00007378"/>
    </source>
</evidence>
<dbReference type="InterPro" id="IPR036102">
    <property type="entry name" value="OsmC/Ohrsf"/>
</dbReference>
<accession>A0A1W5QC50</accession>
<proteinExistence type="inferred from homology"/>
<dbReference type="AlphaFoldDB" id="A0A1W5QC50"/>
<sequence length="142" mass="15249">MSKVVYTTSMISNGGRDGRVFSPDNTFTHNLATPTAIGGNAVTETNPEQLFAAGYSACFNSALSLILQRNKVTDAHPEVEVTIDLLADEEDNGFKLGGTINVTLNNMSQEDAESYVDQAHAFCPYSKATKGNIDVQIEVTAQ</sequence>
<dbReference type="InterPro" id="IPR003718">
    <property type="entry name" value="OsmC/Ohr_fam"/>
</dbReference>
<dbReference type="NCBIfam" id="TIGR03561">
    <property type="entry name" value="organ_hyd_perox"/>
    <property type="match status" value="1"/>
</dbReference>
<dbReference type="PANTHER" id="PTHR33797:SF2">
    <property type="entry name" value="ORGANIC HYDROPEROXIDE RESISTANCE PROTEIN-LIKE"/>
    <property type="match status" value="1"/>
</dbReference>
<evidence type="ECO:0000313" key="2">
    <source>
        <dbReference type="EMBL" id="APY23783.1"/>
    </source>
</evidence>
<comment type="similarity">
    <text evidence="1">Belongs to the OsmC/Ohr family.</text>
</comment>